<dbReference type="FunFam" id="3.40.47.10:FF:000008">
    <property type="entry name" value="3-hydroxy-3-methylglutaryl coenzyme A synthase"/>
    <property type="match status" value="1"/>
</dbReference>
<evidence type="ECO:0000313" key="9">
    <source>
        <dbReference type="Proteomes" id="UP000292702"/>
    </source>
</evidence>
<dbReference type="Proteomes" id="UP000292702">
    <property type="component" value="Unassembled WGS sequence"/>
</dbReference>
<dbReference type="InterPro" id="IPR013746">
    <property type="entry name" value="HMG_CoA_synt_C_dom"/>
</dbReference>
<dbReference type="GO" id="GO:0006696">
    <property type="term" value="P:ergosterol biosynthetic process"/>
    <property type="evidence" value="ECO:0007669"/>
    <property type="project" value="TreeGrafter"/>
</dbReference>
<accession>A0A4R0RP89</accession>
<dbReference type="PANTHER" id="PTHR43323">
    <property type="entry name" value="3-HYDROXY-3-METHYLGLUTARYL COENZYME A SYNTHASE"/>
    <property type="match status" value="1"/>
</dbReference>
<dbReference type="Pfam" id="PF08540">
    <property type="entry name" value="HMG_CoA_synt_C"/>
    <property type="match status" value="1"/>
</dbReference>
<evidence type="ECO:0000259" key="6">
    <source>
        <dbReference type="Pfam" id="PF01154"/>
    </source>
</evidence>
<reference evidence="8 9" key="1">
    <citation type="submission" date="2018-11" db="EMBL/GenBank/DDBJ databases">
        <title>Genome assembly of Steccherinum ochraceum LE-BIN_3174, the white-rot fungus of the Steccherinaceae family (The Residual Polyporoid clade, Polyporales, Basidiomycota).</title>
        <authorList>
            <person name="Fedorova T.V."/>
            <person name="Glazunova O.A."/>
            <person name="Landesman E.O."/>
            <person name="Moiseenko K.V."/>
            <person name="Psurtseva N.V."/>
            <person name="Savinova O.S."/>
            <person name="Shakhova N.V."/>
            <person name="Tyazhelova T.V."/>
            <person name="Vasina D.V."/>
        </authorList>
    </citation>
    <scope>NUCLEOTIDE SEQUENCE [LARGE SCALE GENOMIC DNA]</scope>
    <source>
        <strain evidence="8 9">LE-BIN_3174</strain>
    </source>
</reference>
<gene>
    <name evidence="8" type="ORF">EIP91_007436</name>
</gene>
<organism evidence="8 9">
    <name type="scientific">Steccherinum ochraceum</name>
    <dbReference type="NCBI Taxonomy" id="92696"/>
    <lineage>
        <taxon>Eukaryota</taxon>
        <taxon>Fungi</taxon>
        <taxon>Dikarya</taxon>
        <taxon>Basidiomycota</taxon>
        <taxon>Agaricomycotina</taxon>
        <taxon>Agaricomycetes</taxon>
        <taxon>Polyporales</taxon>
        <taxon>Steccherinaceae</taxon>
        <taxon>Steccherinum</taxon>
    </lineage>
</organism>
<dbReference type="NCBIfam" id="TIGR01833">
    <property type="entry name" value="HMG-CoA-S_euk"/>
    <property type="match status" value="1"/>
</dbReference>
<feature type="domain" description="Hydroxymethylglutaryl-coenzyme A synthase C-terminal" evidence="7">
    <location>
        <begin position="191"/>
        <end position="458"/>
    </location>
</feature>
<comment type="catalytic activity">
    <reaction evidence="5">
        <text>acetoacetyl-CoA + acetyl-CoA + H2O = (3S)-3-hydroxy-3-methylglutaryl-CoA + CoA + H(+)</text>
        <dbReference type="Rhea" id="RHEA:10188"/>
        <dbReference type="ChEBI" id="CHEBI:15377"/>
        <dbReference type="ChEBI" id="CHEBI:15378"/>
        <dbReference type="ChEBI" id="CHEBI:43074"/>
        <dbReference type="ChEBI" id="CHEBI:57286"/>
        <dbReference type="ChEBI" id="CHEBI:57287"/>
        <dbReference type="ChEBI" id="CHEBI:57288"/>
        <dbReference type="EC" id="2.3.3.10"/>
    </reaction>
</comment>
<dbReference type="Pfam" id="PF01154">
    <property type="entry name" value="HMG_CoA_synt_N"/>
    <property type="match status" value="1"/>
</dbReference>
<dbReference type="STRING" id="92696.A0A4R0RP89"/>
<feature type="binding site" evidence="4">
    <location>
        <position position="223"/>
    </location>
    <ligand>
        <name>CoA</name>
        <dbReference type="ChEBI" id="CHEBI:57287"/>
    </ligand>
</feature>
<dbReference type="GO" id="GO:0010142">
    <property type="term" value="P:farnesyl diphosphate biosynthetic process, mevalonate pathway"/>
    <property type="evidence" value="ECO:0007669"/>
    <property type="project" value="InterPro"/>
</dbReference>
<dbReference type="AlphaFoldDB" id="A0A4R0RP89"/>
<dbReference type="EC" id="2.3.3.10" evidence="5"/>
<comment type="caution">
    <text evidence="8">The sequence shown here is derived from an EMBL/GenBank/DDBJ whole genome shotgun (WGS) entry which is preliminary data.</text>
</comment>
<dbReference type="Gene3D" id="3.40.47.10">
    <property type="match status" value="1"/>
</dbReference>
<dbReference type="OrthoDB" id="1269963at2759"/>
<comment type="function">
    <text evidence="5">Catalyzes the condensation of acetyl-CoA with acetoacetyl-CoA to form HMG-CoA.</text>
</comment>
<evidence type="ECO:0000259" key="7">
    <source>
        <dbReference type="Pfam" id="PF08540"/>
    </source>
</evidence>
<evidence type="ECO:0000313" key="8">
    <source>
        <dbReference type="EMBL" id="TCD69506.1"/>
    </source>
</evidence>
<feature type="domain" description="Hydroxymethylglutaryl-coenzyme A synthase N-terminal" evidence="6">
    <location>
        <begin position="16"/>
        <end position="189"/>
    </location>
</feature>
<dbReference type="CDD" id="cd00827">
    <property type="entry name" value="init_cond_enzymes"/>
    <property type="match status" value="1"/>
</dbReference>
<feature type="active site" description="Proton donor/acceptor" evidence="3">
    <location>
        <position position="98"/>
    </location>
</feature>
<dbReference type="EMBL" id="RWJN01000040">
    <property type="protein sequence ID" value="TCD69506.1"/>
    <property type="molecule type" value="Genomic_DNA"/>
</dbReference>
<dbReference type="InterPro" id="IPR010122">
    <property type="entry name" value="HMG_CoA_synthase_euk"/>
</dbReference>
<comment type="similarity">
    <text evidence="1 5">Belongs to the thiolase-like superfamily. HMG-CoA synthase family.</text>
</comment>
<evidence type="ECO:0000256" key="1">
    <source>
        <dbReference type="ARBA" id="ARBA00007061"/>
    </source>
</evidence>
<evidence type="ECO:0000256" key="4">
    <source>
        <dbReference type="PIRSR" id="PIRSR610122-2"/>
    </source>
</evidence>
<proteinExistence type="inferred from homology"/>
<protein>
    <recommendedName>
        <fullName evidence="5">Hydroxymethylglutaryl-CoA synthase</fullName>
        <shortName evidence="5">HMG-CoA synthase</shortName>
        <ecNumber evidence="5">2.3.3.10</ecNumber>
    </recommendedName>
    <alternativeName>
        <fullName evidence="5">3-hydroxy-3-methylglutaryl coenzyme A synthase</fullName>
    </alternativeName>
</protein>
<keyword evidence="9" id="KW-1185">Reference proteome</keyword>
<dbReference type="SUPFAM" id="SSF53901">
    <property type="entry name" value="Thiolase-like"/>
    <property type="match status" value="2"/>
</dbReference>
<dbReference type="InterPro" id="IPR016039">
    <property type="entry name" value="Thiolase-like"/>
</dbReference>
<feature type="active site" description="Acyl-thioester intermediate" evidence="3">
    <location>
        <position position="132"/>
    </location>
</feature>
<feature type="binding site" evidence="4">
    <location>
        <position position="274"/>
    </location>
    <ligand>
        <name>CoA</name>
        <dbReference type="ChEBI" id="CHEBI:57287"/>
    </ligand>
</feature>
<evidence type="ECO:0000256" key="3">
    <source>
        <dbReference type="PIRSR" id="PIRSR610122-1"/>
    </source>
</evidence>
<sequence length="462" mass="50726">MTIPVSSATDFESQPRPKDVGILAMEVYFPRRCISEEELEEFDGVSKGKYTIGLGQKFMACCDDREDINSFALNAVANLLEKYDVDPLSIGRIDVGTETIIDKSKATKTVLMELFADAGNTDIEGVDSKNACYGSTAALFNSINWIESSSWDGRNAIVVGGDIAIYAEGTGRPTGGAGAFAILVGPNAPLIFEPVHGTHMSHSYDFYKPKLDSEYPEVDGPLSITAYTSAIDASYSAFLKKHAARAKRAGKATDAPAFSLEDIDYPVFHSPYGKMIWNDFMSNPKAPKYANFPSAEDVLKQEYSASLLDKTLERGLITFSKSLFESTVEPSMKMARRCGNMYTASLFGGLASLISSVEPAEFKGKRISMFAFGSGLASSFYTILVKGDSTQIKEKLDLINRLDSMKVVPCQEYVDSLKLREKNHNAGSYTPEGSLDNIWPGSYYLESIDAKYRRKYSRLSKA</sequence>
<evidence type="ECO:0000256" key="2">
    <source>
        <dbReference type="ARBA" id="ARBA00022679"/>
    </source>
</evidence>
<dbReference type="GO" id="GO:0004421">
    <property type="term" value="F:hydroxymethylglutaryl-CoA synthase activity"/>
    <property type="evidence" value="ECO:0007669"/>
    <property type="project" value="UniProtKB-EC"/>
</dbReference>
<dbReference type="PANTHER" id="PTHR43323:SF2">
    <property type="entry name" value="HYDROXYMETHYLGLUTARYL-COA SYNTHASE"/>
    <property type="match status" value="1"/>
</dbReference>
<dbReference type="GO" id="GO:0006084">
    <property type="term" value="P:acetyl-CoA metabolic process"/>
    <property type="evidence" value="ECO:0007669"/>
    <property type="project" value="InterPro"/>
</dbReference>
<name>A0A4R0RP89_9APHY</name>
<feature type="active site" description="Proton donor/acceptor" evidence="3">
    <location>
        <position position="269"/>
    </location>
</feature>
<dbReference type="InterPro" id="IPR013528">
    <property type="entry name" value="HMG_CoA_synth_N"/>
</dbReference>
<keyword evidence="2 5" id="KW-0808">Transferase</keyword>
<evidence type="ECO:0000256" key="5">
    <source>
        <dbReference type="RuleBase" id="RU364071"/>
    </source>
</evidence>